<accession>A0A0G4JTA4</accession>
<dbReference type="AlphaFoldDB" id="A0A0G4JTA4"/>
<name>A0A0G4JTA4_9GAMM</name>
<organism evidence="1 2">
    <name type="scientific">Brenneria goodwinii</name>
    <dbReference type="NCBI Taxonomy" id="1109412"/>
    <lineage>
        <taxon>Bacteria</taxon>
        <taxon>Pseudomonadati</taxon>
        <taxon>Pseudomonadota</taxon>
        <taxon>Gammaproteobacteria</taxon>
        <taxon>Enterobacterales</taxon>
        <taxon>Pectobacteriaceae</taxon>
        <taxon>Brenneria</taxon>
    </lineage>
</organism>
<dbReference type="STRING" id="1109412.BN1221_01585c"/>
<keyword evidence="2" id="KW-1185">Reference proteome</keyword>
<reference evidence="2" key="1">
    <citation type="submission" date="2015-01" db="EMBL/GenBank/DDBJ databases">
        <authorList>
            <person name="Paterson Steve"/>
        </authorList>
    </citation>
    <scope>NUCLEOTIDE SEQUENCE [LARGE SCALE GENOMIC DNA]</scope>
    <source>
        <strain evidence="2">OBR1</strain>
    </source>
</reference>
<protein>
    <submittedName>
        <fullName evidence="1">Uncharacterized protein</fullName>
    </submittedName>
</protein>
<evidence type="ECO:0000313" key="1">
    <source>
        <dbReference type="EMBL" id="CPR15566.1"/>
    </source>
</evidence>
<gene>
    <name evidence="1" type="ORF">BN1221_01585c</name>
</gene>
<sequence length="43" mass="4915">MVYFYSISIAKFCTKYTDECLISQQKTAATMTNSQDKNQTITP</sequence>
<dbReference type="Proteomes" id="UP000044377">
    <property type="component" value="Unassembled WGS sequence"/>
</dbReference>
<evidence type="ECO:0000313" key="2">
    <source>
        <dbReference type="Proteomes" id="UP000044377"/>
    </source>
</evidence>
<dbReference type="EMBL" id="CGIG01000001">
    <property type="protein sequence ID" value="CPR15566.1"/>
    <property type="molecule type" value="Genomic_DNA"/>
</dbReference>
<proteinExistence type="predicted"/>